<feature type="domain" description="BIG2" evidence="1">
    <location>
        <begin position="1184"/>
        <end position="1252"/>
    </location>
</feature>
<gene>
    <name evidence="2" type="ORF">ASU35_09540</name>
</gene>
<dbReference type="PANTHER" id="PTHR23019:SF0">
    <property type="entry name" value="NUCLEAR PORE MEMBRANE GLYCOPROTEIN 210"/>
    <property type="match status" value="1"/>
</dbReference>
<dbReference type="Pfam" id="PF02368">
    <property type="entry name" value="Big_2"/>
    <property type="match status" value="7"/>
</dbReference>
<evidence type="ECO:0000259" key="1">
    <source>
        <dbReference type="SMART" id="SM00635"/>
    </source>
</evidence>
<proteinExistence type="predicted"/>
<feature type="domain" description="BIG2" evidence="1">
    <location>
        <begin position="1020"/>
        <end position="1097"/>
    </location>
</feature>
<accession>A0A0V8QFQ6</accession>
<feature type="domain" description="BIG2" evidence="1">
    <location>
        <begin position="596"/>
        <end position="683"/>
    </location>
</feature>
<dbReference type="AlphaFoldDB" id="A0A0V8QFQ6"/>
<dbReference type="STRING" id="290052.ASU35_09540"/>
<feature type="domain" description="BIG2" evidence="1">
    <location>
        <begin position="691"/>
        <end position="766"/>
    </location>
</feature>
<dbReference type="PANTHER" id="PTHR23019">
    <property type="entry name" value="NUCLEAR PORE MEMBRANE GLYCOPROTEIN GP210-RELATED"/>
    <property type="match status" value="1"/>
</dbReference>
<feature type="domain" description="BIG2" evidence="1">
    <location>
        <begin position="936"/>
        <end position="1013"/>
    </location>
</feature>
<keyword evidence="3" id="KW-1185">Reference proteome</keyword>
<feature type="domain" description="BIG2" evidence="1">
    <location>
        <begin position="1106"/>
        <end position="1182"/>
    </location>
</feature>
<evidence type="ECO:0000313" key="3">
    <source>
        <dbReference type="Proteomes" id="UP000054874"/>
    </source>
</evidence>
<name>A0A0V8QFQ6_9FIRM</name>
<dbReference type="SMART" id="SM00635">
    <property type="entry name" value="BID_2"/>
    <property type="match status" value="10"/>
</dbReference>
<feature type="domain" description="BIG2" evidence="1">
    <location>
        <begin position="853"/>
        <end position="930"/>
    </location>
</feature>
<sequence>MKKKHYLLAGLFVLVAIAWFLVEQGGTMQAAATYMIRIGSEATAGSGEYVLKRKQISATYTDSDNNTPSVAKIRWSINDDKVLKIDGAADQPSVKLIAQGAGTVDLTAEIEANGTISTTTRTIIVGYAIDENPLNGFTLNKKMSSESIMALSVDQSGTLDFIFPATAGITWSSADSRVVSMKADGFSEENDNGYFKAIGTGKTTITAFYKNAEGKLASVSVDVYVGPKLSYNNEEIKNNIIVENGDIIHTGAILSDTNKVIKDRIEWVIKDSGDLLLGDSLTTPVNLVSASPYDSYLTVNARAGEYHIDVHTVGTYSKGADIDKLRKTFTLRVKAACRDYVNTNSIYLQVGDNYDIAQVFNMTPEDFAECFEVTTVDNPARYTYNGKGVITAEKEGKQNIEIKLKDGKAPKLQQLMNDSNIGAGTVYKLEVNIYESFQLDRSAVALAVGGSVQLKPVYGIIGKITWSSENESYVKIDQNGIVKGIKETQGNIKVTAAMQLSDGRTLKASCSVTVHKTAEKIKLSETDLRLQNGQSSTITAAFVPDSITSIPGLKWILTDEDIVDLDVNSNKSVVVTAKKAGTTILTAVNEDNFISAYCTITVLSPISSLSLKEGESLTMKLSQEAIKFHAKYDSDATDIGLKWSSSNTAVAKVDETGFTELLSAGTTVITVMPEWNPNNVMAQCRVTVVQSATAFALNKTAITLEVGAKETLTPAVTPDKATTTITWKSLNSKVATVGSDGVVTAVAAGQAYVVANTENGFVDNCLVTVTQKASGVKLSDYNVTINVGESYTVTATPNPTTSTETKFTWTSKDPSIATVKDGTVTGVSAGSTIILVKTKSGDVAYLYVTVKDKAKGMELNYSTKSVAKGSSFTLKPIFTPTNTSNKNVTWTSSNTGVATVSEKGKVTGVKGGSAIITAVSEDGGYVATCLVTVVQPVSSVKLNHTSYKLGLGKSVTLKATVTSNTSSNPKVKWTSSNTKVATVSSTGKVTAKKLGSCTITAKVTDGTGKKATCKITVVREATSIKLNRSYLTLVTGKNYRLKATIKPTNATYKTVKWSSSDTAIARVDDSGLVRGLSVGSCNVEAAAKDNSKKSDFCYVEVIEPIPSTSVIVADKNMVMIRGESQMLSYSIVPSNSTDSVKFASGNKNIATVSSSGKVYARRAGATSITITTSSGKQTVIQLQVIGLNKTSLTLEQYDTETLYVDGATTGVSWYSANPSIATVVNGKVVGRKKGTTTIYAKVSGITLGCKVTVKNIS</sequence>
<dbReference type="InterPro" id="IPR032789">
    <property type="entry name" value="T2SS-T3SS_pil_N"/>
</dbReference>
<dbReference type="Gene3D" id="2.60.40.1080">
    <property type="match status" value="11"/>
</dbReference>
<feature type="domain" description="BIG2" evidence="1">
    <location>
        <begin position="433"/>
        <end position="506"/>
    </location>
</feature>
<feature type="domain" description="BIG2" evidence="1">
    <location>
        <begin position="772"/>
        <end position="848"/>
    </location>
</feature>
<dbReference type="SUPFAM" id="SSF49373">
    <property type="entry name" value="Invasin/intimin cell-adhesion fragments"/>
    <property type="match status" value="10"/>
</dbReference>
<dbReference type="Proteomes" id="UP000054874">
    <property type="component" value="Unassembled WGS sequence"/>
</dbReference>
<dbReference type="Pfam" id="PF13629">
    <property type="entry name" value="T2SS-T3SS_pil_N"/>
    <property type="match status" value="1"/>
</dbReference>
<dbReference type="InterPro" id="IPR003343">
    <property type="entry name" value="Big_2"/>
</dbReference>
<protein>
    <recommendedName>
        <fullName evidence="1">BIG2 domain-containing protein</fullName>
    </recommendedName>
</protein>
<dbReference type="EMBL" id="LNAM01000148">
    <property type="protein sequence ID" value="KSV59308.1"/>
    <property type="molecule type" value="Genomic_DNA"/>
</dbReference>
<evidence type="ECO:0000313" key="2">
    <source>
        <dbReference type="EMBL" id="KSV59308.1"/>
    </source>
</evidence>
<reference evidence="2 3" key="1">
    <citation type="submission" date="2015-11" db="EMBL/GenBank/DDBJ databases">
        <title>Butyribacter intestini gen. nov., sp. nov., a butyric acid-producing bacterium of the family Lachnospiraceae isolated from the human faeces.</title>
        <authorList>
            <person name="Zou Y."/>
            <person name="Xue W."/>
            <person name="Luo G."/>
            <person name="Lv M."/>
        </authorList>
    </citation>
    <scope>NUCLEOTIDE SEQUENCE [LARGE SCALE GENOMIC DNA]</scope>
    <source>
        <strain evidence="2 3">ACET-33324</strain>
    </source>
</reference>
<dbReference type="InterPro" id="IPR008964">
    <property type="entry name" value="Invasin/intimin_cell_adhesion"/>
</dbReference>
<dbReference type="RefSeq" id="WP_058352461.1">
    <property type="nucleotide sequence ID" value="NZ_CABMMD010000148.1"/>
</dbReference>
<comment type="caution">
    <text evidence="2">The sequence shown here is derived from an EMBL/GenBank/DDBJ whole genome shotgun (WGS) entry which is preliminary data.</text>
</comment>
<dbReference type="InterPro" id="IPR045197">
    <property type="entry name" value="NUP210-like"/>
</dbReference>
<organism evidence="2 3">
    <name type="scientific">Acetivibrio ethanolgignens</name>
    <dbReference type="NCBI Taxonomy" id="290052"/>
    <lineage>
        <taxon>Bacteria</taxon>
        <taxon>Bacillati</taxon>
        <taxon>Bacillota</taxon>
        <taxon>Clostridia</taxon>
        <taxon>Eubacteriales</taxon>
        <taxon>Oscillospiraceae</taxon>
        <taxon>Acetivibrio</taxon>
    </lineage>
</organism>
<feature type="domain" description="BIG2" evidence="1">
    <location>
        <begin position="138"/>
        <end position="219"/>
    </location>
</feature>